<evidence type="ECO:0000313" key="2">
    <source>
        <dbReference type="Proteomes" id="UP001107961"/>
    </source>
</evidence>
<proteinExistence type="predicted"/>
<name>A0A9Q3W615_9GAMM</name>
<organism evidence="1 2">
    <name type="scientific">Alloalcanivorax xenomutans</name>
    <dbReference type="NCBI Taxonomy" id="1094342"/>
    <lineage>
        <taxon>Bacteria</taxon>
        <taxon>Pseudomonadati</taxon>
        <taxon>Pseudomonadota</taxon>
        <taxon>Gammaproteobacteria</taxon>
        <taxon>Oceanospirillales</taxon>
        <taxon>Alcanivoracaceae</taxon>
        <taxon>Alloalcanivorax</taxon>
    </lineage>
</organism>
<sequence>MNRFPIPARGYKRLKPLIEFALNEGWEVTRTAGGHLRFTKPGLPAIYTGSTPSDHRSTRNALARMRRQARAAAKEGGNDG</sequence>
<protein>
    <submittedName>
        <fullName evidence="1">Type II toxin-antitoxin system HicA family toxin</fullName>
    </submittedName>
</protein>
<dbReference type="AlphaFoldDB" id="A0A9Q3W615"/>
<evidence type="ECO:0000313" key="1">
    <source>
        <dbReference type="EMBL" id="MCE7509664.1"/>
    </source>
</evidence>
<comment type="caution">
    <text evidence="1">The sequence shown here is derived from an EMBL/GenBank/DDBJ whole genome shotgun (WGS) entry which is preliminary data.</text>
</comment>
<accession>A0A9Q3W615</accession>
<dbReference type="RefSeq" id="WP_055098982.1">
    <property type="nucleotide sequence ID" value="NZ_CP102389.1"/>
</dbReference>
<keyword evidence="2" id="KW-1185">Reference proteome</keyword>
<dbReference type="Proteomes" id="UP001107961">
    <property type="component" value="Unassembled WGS sequence"/>
</dbReference>
<dbReference type="EMBL" id="JAJVKT010000016">
    <property type="protein sequence ID" value="MCE7509664.1"/>
    <property type="molecule type" value="Genomic_DNA"/>
</dbReference>
<gene>
    <name evidence="1" type="ORF">LZG35_13545</name>
</gene>
<reference evidence="1" key="1">
    <citation type="submission" date="2022-01" db="EMBL/GenBank/DDBJ databases">
        <authorList>
            <person name="Karlyshev A.V."/>
            <person name="Jaspars M."/>
        </authorList>
    </citation>
    <scope>NUCLEOTIDE SEQUENCE</scope>
    <source>
        <strain evidence="1">AGSA3-2</strain>
    </source>
</reference>